<proteinExistence type="predicted"/>
<feature type="non-terminal residue" evidence="2">
    <location>
        <position position="158"/>
    </location>
</feature>
<comment type="caution">
    <text evidence="2">The sequence shown here is derived from an EMBL/GenBank/DDBJ whole genome shotgun (WGS) entry which is preliminary data.</text>
</comment>
<keyword evidence="3" id="KW-1185">Reference proteome</keyword>
<dbReference type="Proteomes" id="UP000521943">
    <property type="component" value="Unassembled WGS sequence"/>
</dbReference>
<gene>
    <name evidence="2" type="ORF">DFP72DRAFT_908900</name>
</gene>
<dbReference type="EMBL" id="JACGCI010000053">
    <property type="protein sequence ID" value="KAF6750943.1"/>
    <property type="molecule type" value="Genomic_DNA"/>
</dbReference>
<evidence type="ECO:0000313" key="3">
    <source>
        <dbReference type="Proteomes" id="UP000521943"/>
    </source>
</evidence>
<protein>
    <submittedName>
        <fullName evidence="2">Uncharacterized protein</fullName>
    </submittedName>
</protein>
<evidence type="ECO:0000256" key="1">
    <source>
        <dbReference type="SAM" id="MobiDB-lite"/>
    </source>
</evidence>
<evidence type="ECO:0000313" key="2">
    <source>
        <dbReference type="EMBL" id="KAF6750943.1"/>
    </source>
</evidence>
<accession>A0A8H6HPQ6</accession>
<feature type="region of interest" description="Disordered" evidence="1">
    <location>
        <begin position="73"/>
        <end position="124"/>
    </location>
</feature>
<feature type="compositionally biased region" description="Pro residues" evidence="1">
    <location>
        <begin position="85"/>
        <end position="102"/>
    </location>
</feature>
<reference evidence="2 3" key="1">
    <citation type="submission" date="2020-07" db="EMBL/GenBank/DDBJ databases">
        <title>Comparative genomics of pyrophilous fungi reveals a link between fire events and developmental genes.</title>
        <authorList>
            <consortium name="DOE Joint Genome Institute"/>
            <person name="Steindorff A.S."/>
            <person name="Carver A."/>
            <person name="Calhoun S."/>
            <person name="Stillman K."/>
            <person name="Liu H."/>
            <person name="Lipzen A."/>
            <person name="Pangilinan J."/>
            <person name="Labutti K."/>
            <person name="Bruns T.D."/>
            <person name="Grigoriev I.V."/>
        </authorList>
    </citation>
    <scope>NUCLEOTIDE SEQUENCE [LARGE SCALE GENOMIC DNA]</scope>
    <source>
        <strain evidence="2 3">CBS 144469</strain>
    </source>
</reference>
<dbReference type="AlphaFoldDB" id="A0A8H6HPQ6"/>
<organism evidence="2 3">
    <name type="scientific">Ephemerocybe angulata</name>
    <dbReference type="NCBI Taxonomy" id="980116"/>
    <lineage>
        <taxon>Eukaryota</taxon>
        <taxon>Fungi</taxon>
        <taxon>Dikarya</taxon>
        <taxon>Basidiomycota</taxon>
        <taxon>Agaricomycotina</taxon>
        <taxon>Agaricomycetes</taxon>
        <taxon>Agaricomycetidae</taxon>
        <taxon>Agaricales</taxon>
        <taxon>Agaricineae</taxon>
        <taxon>Psathyrellaceae</taxon>
        <taxon>Ephemerocybe</taxon>
    </lineage>
</organism>
<sequence length="158" mass="18084">MVPKVLWRPSCASKLHAFSNSLSPTLRPRIPCPSDLHTLEHSEGLSRASPRSWVRASTIYVPKRRDSFAWKRRNESDICHRNPRHSPPPPFRPPPNSQPPSPNSSAPHRHNALLLSPPSRTHSRACCQVQEAQLGDDRFAHIAFRVAPRRQRHEPDRR</sequence>
<name>A0A8H6HPQ6_9AGAR</name>